<protein>
    <recommendedName>
        <fullName evidence="2">Peptidase M16 C-terminal domain-containing protein</fullName>
    </recommendedName>
</protein>
<dbReference type="InterPro" id="IPR050361">
    <property type="entry name" value="MPP/UQCRC_Complex"/>
</dbReference>
<proteinExistence type="inferred from homology"/>
<dbReference type="Proteomes" id="UP000230776">
    <property type="component" value="Unassembled WGS sequence"/>
</dbReference>
<comment type="caution">
    <text evidence="3">The sequence shown here is derived from an EMBL/GenBank/DDBJ whole genome shotgun (WGS) entry which is preliminary data.</text>
</comment>
<reference evidence="4" key="1">
    <citation type="submission" date="2017-09" db="EMBL/GenBank/DDBJ databases">
        <title>Depth-based differentiation of microbial function through sediment-hosted aquifers and enrichment of novel symbionts in the deep terrestrial subsurface.</title>
        <authorList>
            <person name="Probst A.J."/>
            <person name="Ladd B."/>
            <person name="Jarett J.K."/>
            <person name="Geller-Mcgrath D.E."/>
            <person name="Sieber C.M.K."/>
            <person name="Emerson J.B."/>
            <person name="Anantharaman K."/>
            <person name="Thomas B.C."/>
            <person name="Malmstrom R."/>
            <person name="Stieglmeier M."/>
            <person name="Klingl A."/>
            <person name="Woyke T."/>
            <person name="Ryan C.M."/>
            <person name="Banfield J.F."/>
        </authorList>
    </citation>
    <scope>NUCLEOTIDE SEQUENCE [LARGE SCALE GENOMIC DNA]</scope>
</reference>
<evidence type="ECO:0000259" key="2">
    <source>
        <dbReference type="Pfam" id="PF05193"/>
    </source>
</evidence>
<evidence type="ECO:0000313" key="4">
    <source>
        <dbReference type="Proteomes" id="UP000230776"/>
    </source>
</evidence>
<evidence type="ECO:0000313" key="3">
    <source>
        <dbReference type="EMBL" id="PIR98371.1"/>
    </source>
</evidence>
<dbReference type="Pfam" id="PF05193">
    <property type="entry name" value="Peptidase_M16_C"/>
    <property type="match status" value="1"/>
</dbReference>
<dbReference type="PANTHER" id="PTHR11851:SF49">
    <property type="entry name" value="MITOCHONDRIAL-PROCESSING PEPTIDASE SUBUNIT ALPHA"/>
    <property type="match status" value="1"/>
</dbReference>
<dbReference type="Gene3D" id="3.30.830.10">
    <property type="entry name" value="Metalloenzyme, LuxS/M16 peptidase-like"/>
    <property type="match status" value="2"/>
</dbReference>
<sequence>MQKLNTKIDSWFIDMPKETDKIQVSVIFDSGYASEEMGKEGITHLLEHYIVGLLDDCLKKEVYLNGWTSNEYLELYLETSKKNLDKHISKFLDILSSPNFDREDILNRERIALVNEIQSKVNSGSTRAFWSNTELLLGKDSPYTRSYEDETKNAREANLKILEKSFNEIKARKIRLVIGGHGLNEEELLLIVKAINKRFSESEEELKYEDCKLTSKEISQREIDNIKGSYVEFIFPGISSSEDIKNKICLNKVCRLFVDMQYGPIFEKLRNEGIYGLDYSASFYKEFGLIGFDSHVPKSSANSLIRIFRETLEEYLKEGVSEETLSEDKQKIREANRDRWDSNSDRYEWAVDDIRSSGRIYTPEDIEDIVKEITPEYLSQIAKEYLNLDKLRILISGEIVPESDLK</sequence>
<dbReference type="InterPro" id="IPR007863">
    <property type="entry name" value="Peptidase_M16_C"/>
</dbReference>
<dbReference type="PANTHER" id="PTHR11851">
    <property type="entry name" value="METALLOPROTEASE"/>
    <property type="match status" value="1"/>
</dbReference>
<feature type="domain" description="Peptidase M16 C-terminal" evidence="2">
    <location>
        <begin position="175"/>
        <end position="330"/>
    </location>
</feature>
<organism evidence="3 4">
    <name type="scientific">Candidatus Colwellbacteria bacterium CG10_big_fil_rev_8_21_14_0_10_41_28</name>
    <dbReference type="NCBI Taxonomy" id="1974539"/>
    <lineage>
        <taxon>Bacteria</taxon>
        <taxon>Candidatus Colwelliibacteriota</taxon>
    </lineage>
</organism>
<dbReference type="SUPFAM" id="SSF63411">
    <property type="entry name" value="LuxS/MPP-like metallohydrolase"/>
    <property type="match status" value="2"/>
</dbReference>
<dbReference type="InterPro" id="IPR011249">
    <property type="entry name" value="Metalloenz_LuxS/M16"/>
</dbReference>
<comment type="similarity">
    <text evidence="1">Belongs to the peptidase M16 family.</text>
</comment>
<dbReference type="GO" id="GO:0046872">
    <property type="term" value="F:metal ion binding"/>
    <property type="evidence" value="ECO:0007669"/>
    <property type="project" value="InterPro"/>
</dbReference>
<dbReference type="AlphaFoldDB" id="A0A2H0VH20"/>
<evidence type="ECO:0000256" key="1">
    <source>
        <dbReference type="ARBA" id="ARBA00007261"/>
    </source>
</evidence>
<accession>A0A2H0VH20</accession>
<name>A0A2H0VH20_9BACT</name>
<dbReference type="EMBL" id="PFAG01000019">
    <property type="protein sequence ID" value="PIR98371.1"/>
    <property type="molecule type" value="Genomic_DNA"/>
</dbReference>
<gene>
    <name evidence="3" type="ORF">COT88_02000</name>
</gene>